<evidence type="ECO:0000256" key="3">
    <source>
        <dbReference type="ARBA" id="ARBA00022777"/>
    </source>
</evidence>
<proteinExistence type="predicted"/>
<dbReference type="InterPro" id="IPR029058">
    <property type="entry name" value="AB_hydrolase_fold"/>
</dbReference>
<protein>
    <submittedName>
        <fullName evidence="7">Protein kinase</fullName>
    </submittedName>
</protein>
<accession>A0A9D6V1T6</accession>
<evidence type="ECO:0000256" key="2">
    <source>
        <dbReference type="ARBA" id="ARBA00022741"/>
    </source>
</evidence>
<evidence type="ECO:0000256" key="4">
    <source>
        <dbReference type="ARBA" id="ARBA00022840"/>
    </source>
</evidence>
<dbReference type="EMBL" id="JACRDE010000351">
    <property type="protein sequence ID" value="MBI5250506.1"/>
    <property type="molecule type" value="Genomic_DNA"/>
</dbReference>
<dbReference type="CDD" id="cd14014">
    <property type="entry name" value="STKc_PknB_like"/>
    <property type="match status" value="1"/>
</dbReference>
<keyword evidence="1" id="KW-0808">Transferase</keyword>
<dbReference type="InterPro" id="IPR011009">
    <property type="entry name" value="Kinase-like_dom_sf"/>
</dbReference>
<dbReference type="SUPFAM" id="SSF53474">
    <property type="entry name" value="alpha/beta-Hydrolases"/>
    <property type="match status" value="1"/>
</dbReference>
<feature type="transmembrane region" description="Helical" evidence="5">
    <location>
        <begin position="439"/>
        <end position="460"/>
    </location>
</feature>
<keyword evidence="5" id="KW-0812">Transmembrane</keyword>
<evidence type="ECO:0000259" key="6">
    <source>
        <dbReference type="PROSITE" id="PS50011"/>
    </source>
</evidence>
<keyword evidence="5" id="KW-0472">Membrane</keyword>
<comment type="caution">
    <text evidence="7">The sequence shown here is derived from an EMBL/GenBank/DDBJ whole genome shotgun (WGS) entry which is preliminary data.</text>
</comment>
<dbReference type="AlphaFoldDB" id="A0A9D6V1T6"/>
<dbReference type="PROSITE" id="PS50011">
    <property type="entry name" value="PROTEIN_KINASE_DOM"/>
    <property type="match status" value="1"/>
</dbReference>
<dbReference type="Gene3D" id="3.40.50.1820">
    <property type="entry name" value="alpha/beta hydrolase"/>
    <property type="match status" value="1"/>
</dbReference>
<organism evidence="7 8">
    <name type="scientific">Desulfomonile tiedjei</name>
    <dbReference type="NCBI Taxonomy" id="2358"/>
    <lineage>
        <taxon>Bacteria</taxon>
        <taxon>Pseudomonadati</taxon>
        <taxon>Thermodesulfobacteriota</taxon>
        <taxon>Desulfomonilia</taxon>
        <taxon>Desulfomonilales</taxon>
        <taxon>Desulfomonilaceae</taxon>
        <taxon>Desulfomonile</taxon>
    </lineage>
</organism>
<evidence type="ECO:0000313" key="8">
    <source>
        <dbReference type="Proteomes" id="UP000807825"/>
    </source>
</evidence>
<dbReference type="InterPro" id="IPR008271">
    <property type="entry name" value="Ser/Thr_kinase_AS"/>
</dbReference>
<dbReference type="PANTHER" id="PTHR43289:SF6">
    <property type="entry name" value="SERINE_THREONINE-PROTEIN KINASE NEKL-3"/>
    <property type="match status" value="1"/>
</dbReference>
<feature type="domain" description="Protein kinase" evidence="6">
    <location>
        <begin position="52"/>
        <end position="324"/>
    </location>
</feature>
<dbReference type="Pfam" id="PF00069">
    <property type="entry name" value="Pkinase"/>
    <property type="match status" value="1"/>
</dbReference>
<dbReference type="SMART" id="SM00220">
    <property type="entry name" value="S_TKc"/>
    <property type="match status" value="1"/>
</dbReference>
<dbReference type="PANTHER" id="PTHR43289">
    <property type="entry name" value="MITOGEN-ACTIVATED PROTEIN KINASE KINASE KINASE 20-RELATED"/>
    <property type="match status" value="1"/>
</dbReference>
<dbReference type="GO" id="GO:0004674">
    <property type="term" value="F:protein serine/threonine kinase activity"/>
    <property type="evidence" value="ECO:0007669"/>
    <property type="project" value="TreeGrafter"/>
</dbReference>
<dbReference type="Gene3D" id="1.10.510.10">
    <property type="entry name" value="Transferase(Phosphotransferase) domain 1"/>
    <property type="match status" value="1"/>
</dbReference>
<name>A0A9D6V1T6_9BACT</name>
<evidence type="ECO:0000256" key="1">
    <source>
        <dbReference type="ARBA" id="ARBA00022679"/>
    </source>
</evidence>
<gene>
    <name evidence="7" type="ORF">HY912_13515</name>
</gene>
<keyword evidence="3 7" id="KW-0418">Kinase</keyword>
<keyword evidence="2" id="KW-0547">Nucleotide-binding</keyword>
<keyword evidence="4" id="KW-0067">ATP-binding</keyword>
<evidence type="ECO:0000313" key="7">
    <source>
        <dbReference type="EMBL" id="MBI5250506.1"/>
    </source>
</evidence>
<dbReference type="GO" id="GO:0005524">
    <property type="term" value="F:ATP binding"/>
    <property type="evidence" value="ECO:0007669"/>
    <property type="project" value="UniProtKB-KW"/>
</dbReference>
<dbReference type="Proteomes" id="UP000807825">
    <property type="component" value="Unassembled WGS sequence"/>
</dbReference>
<dbReference type="Gene3D" id="3.30.200.20">
    <property type="entry name" value="Phosphorylase Kinase, domain 1"/>
    <property type="match status" value="1"/>
</dbReference>
<evidence type="ECO:0000256" key="5">
    <source>
        <dbReference type="SAM" id="Phobius"/>
    </source>
</evidence>
<reference evidence="7" key="1">
    <citation type="submission" date="2020-07" db="EMBL/GenBank/DDBJ databases">
        <title>Huge and variable diversity of episymbiotic CPR bacteria and DPANN archaea in groundwater ecosystems.</title>
        <authorList>
            <person name="He C.Y."/>
            <person name="Keren R."/>
            <person name="Whittaker M."/>
            <person name="Farag I.F."/>
            <person name="Doudna J."/>
            <person name="Cate J.H.D."/>
            <person name="Banfield J.F."/>
        </authorList>
    </citation>
    <scope>NUCLEOTIDE SEQUENCE</scope>
    <source>
        <strain evidence="7">NC_groundwater_1664_Pr3_B-0.1um_52_9</strain>
    </source>
</reference>
<dbReference type="InterPro" id="IPR000719">
    <property type="entry name" value="Prot_kinase_dom"/>
</dbReference>
<keyword evidence="5" id="KW-1133">Transmembrane helix</keyword>
<sequence length="772" mass="84201">MKQECPKCGERVEDDITACPRCRHIILREDESAAEEFSEQILSEGTILADEYKVVRLLGRGGAGCVYEARQISLQNMRVALKVLHPDIDQNETSIALLKKEVIISRELTHENIIKVYSLDKFQSRHFLVMEYVDGRHLGHILRELGKLNFRQLGPIFLQVCDALEYAHGRGVIHLDIKPGNILLGTSGNVKLCDFGIARMVLGNVTTATQRLVAGSLGYMPPEQFSGRKFLTNQSDIYALGATIYHVLTGHVPAGSYDRSNVPQSVLQAMAPNPGDRFESVKDFRRAFIRETSIGPIDPEEVRTLVASTSEPIRSFQGPGHAAVRLPSDSLIIEDDLSYGSLTASPESSLSVPVTSNTDSWEATVPLERPSQYAQTAALTRASSRLSTKDGETGAIAGARKTQGTKVPDRLRASAVAEEAATERQAAIRQATRKSRRNVILGVGTALAVVIVLIAVAAALKKYRTVRASAPNKVQTAKYDWYDAQRNREVPVRVYFPAGEHGALPAIIFSHAVGGSRDSAEYLGKYWAAHGYVSAHIQHRGSDAQGKKEGFPLGAAVRETVQRLSHIVERTRDAHFAVDQLERVNRDDKTLRGSIDLGRIGMAGHSLGAFTTLAVVGATITFPQGREESFVDHRIKAALLVNSIASPRQKPILNRMLSGVKIPCMHITGSPERGPGVGVTPDDRRLMFDNIRGSDQYLIVFGVADHDVLPHQPSTGEQEANASAIHDLICISSTAFWDAYLKADAKAGAWLTDGGLEAKLGNLGTVQKKLVK</sequence>
<dbReference type="SUPFAM" id="SSF56112">
    <property type="entry name" value="Protein kinase-like (PK-like)"/>
    <property type="match status" value="1"/>
</dbReference>
<dbReference type="PROSITE" id="PS00108">
    <property type="entry name" value="PROTEIN_KINASE_ST"/>
    <property type="match status" value="1"/>
</dbReference>